<dbReference type="InterPro" id="IPR058594">
    <property type="entry name" value="PB1-like_dom_pln"/>
</dbReference>
<dbReference type="Pfam" id="PF03108">
    <property type="entry name" value="DBD_Tnp_Mut"/>
    <property type="match status" value="1"/>
</dbReference>
<reference evidence="5" key="1">
    <citation type="submission" date="2025-08" db="UniProtKB">
        <authorList>
            <consortium name="RefSeq"/>
        </authorList>
    </citation>
    <scope>IDENTIFICATION</scope>
</reference>
<keyword evidence="4" id="KW-1185">Reference proteome</keyword>
<feature type="domain" description="PB1-like" evidence="3">
    <location>
        <begin position="23"/>
        <end position="121"/>
    </location>
</feature>
<feature type="compositionally biased region" description="Acidic residues" evidence="1">
    <location>
        <begin position="230"/>
        <end position="241"/>
    </location>
</feature>
<evidence type="ECO:0000259" key="2">
    <source>
        <dbReference type="Pfam" id="PF03108"/>
    </source>
</evidence>
<evidence type="ECO:0000313" key="5">
    <source>
        <dbReference type="RefSeq" id="XP_021809675.1"/>
    </source>
</evidence>
<dbReference type="InterPro" id="IPR004332">
    <property type="entry name" value="Transposase_MuDR"/>
</dbReference>
<dbReference type="KEGG" id="pavi:110753160"/>
<dbReference type="GeneID" id="110753160"/>
<accession>A0A6P5RY27</accession>
<protein>
    <submittedName>
        <fullName evidence="5">Uncharacterized protein LOC110753160</fullName>
    </submittedName>
</protein>
<sequence>MDNNFIYAGEPPNYKGLDPTLWTAEIHHGGQLQDISNGYNFYSGGSVVWVDNLNRDYMSPFDFDDFAKKLGYQERVGYYYRVPEGVNGVQSKLVCITNDEVFNNMFDNLLQSRVVVIYFSHGISCGLLESQASINNHYVQQIDIFQTERQQSNTLQPEKFPQSDVLEFNWVYVDVQEEEATTESDDEFIDSDYEQDEEGLGVSFEQNEDDVIYDQNVEGSNKEDIQNEIGPEEQEFDEYNSEDLKSLDGNSSSDEEPNTVNRRRMKKKLSKFKQFRRETDIRTIEFHLGMVFANAKEFKEAVKWHFVNHCRSYKFKINDWYKVKAVCKAEPCPWSVYASSNDMSDRHSPLHVKTLVQNHTCGTDENNTSVTITWLAKRYADDLSINPKMDVKTMKAMVRKAYMAEISRWKAYRARSIVNEKLEGSYQEQYSILRDYCEELKRSNLGSTIMLKTELEGEKTMKAMVRKDYMAEISRWKAYRARSIVNEKLEGSYQEQYSILRDYCEELKRSNQAQVSC</sequence>
<proteinExistence type="predicted"/>
<dbReference type="PANTHER" id="PTHR31973:SF187">
    <property type="entry name" value="MUTATOR TRANSPOSASE MUDRA PROTEIN"/>
    <property type="match status" value="1"/>
</dbReference>
<dbReference type="Pfam" id="PF26130">
    <property type="entry name" value="PB1-like"/>
    <property type="match status" value="1"/>
</dbReference>
<name>A0A6P5RY27_PRUAV</name>
<evidence type="ECO:0000313" key="4">
    <source>
        <dbReference type="Proteomes" id="UP000515124"/>
    </source>
</evidence>
<dbReference type="AlphaFoldDB" id="A0A6P5RY27"/>
<feature type="region of interest" description="Disordered" evidence="1">
    <location>
        <begin position="217"/>
        <end position="262"/>
    </location>
</feature>
<dbReference type="Proteomes" id="UP000515124">
    <property type="component" value="Unplaced"/>
</dbReference>
<organism evidence="4 5">
    <name type="scientific">Prunus avium</name>
    <name type="common">Cherry</name>
    <name type="synonym">Cerasus avium</name>
    <dbReference type="NCBI Taxonomy" id="42229"/>
    <lineage>
        <taxon>Eukaryota</taxon>
        <taxon>Viridiplantae</taxon>
        <taxon>Streptophyta</taxon>
        <taxon>Embryophyta</taxon>
        <taxon>Tracheophyta</taxon>
        <taxon>Spermatophyta</taxon>
        <taxon>Magnoliopsida</taxon>
        <taxon>eudicotyledons</taxon>
        <taxon>Gunneridae</taxon>
        <taxon>Pentapetalae</taxon>
        <taxon>rosids</taxon>
        <taxon>fabids</taxon>
        <taxon>Rosales</taxon>
        <taxon>Rosaceae</taxon>
        <taxon>Amygdaloideae</taxon>
        <taxon>Amygdaleae</taxon>
        <taxon>Prunus</taxon>
    </lineage>
</organism>
<feature type="domain" description="Transposase MuDR plant" evidence="2">
    <location>
        <begin position="285"/>
        <end position="340"/>
    </location>
</feature>
<evidence type="ECO:0000259" key="3">
    <source>
        <dbReference type="Pfam" id="PF26130"/>
    </source>
</evidence>
<dbReference type="RefSeq" id="XP_021809675.1">
    <property type="nucleotide sequence ID" value="XM_021953983.1"/>
</dbReference>
<evidence type="ECO:0000256" key="1">
    <source>
        <dbReference type="SAM" id="MobiDB-lite"/>
    </source>
</evidence>
<gene>
    <name evidence="5" type="primary">LOC110753160</name>
</gene>
<dbReference type="PANTHER" id="PTHR31973">
    <property type="entry name" value="POLYPROTEIN, PUTATIVE-RELATED"/>
    <property type="match status" value="1"/>
</dbReference>